<name>S9U684_9TRYP</name>
<sequence>MEGENLEQFYYEIEKDLFHEPINDLEGFLDCARYNEDGDSQLLVEYLEEFPHHIDAKDEQGRTAVHMAAANGHLGLLEALYQFRPTVNLANHEGNTALHFAALNNKVNAAIWLLERGWLPSVKNNSGKTPLQEIYDKEFNEMETVLIKFDASLDDYVPPSGAAVDVEGEEDEESAPTAEGEDATPEVKKKAAPPAKGATSSPKNNTTSNNAQVKKEKKEKTDKVEAVLGSTDVDGIE</sequence>
<keyword evidence="2 3" id="KW-0040">ANK repeat</keyword>
<accession>S9U684</accession>
<evidence type="ECO:0000256" key="1">
    <source>
        <dbReference type="ARBA" id="ARBA00022737"/>
    </source>
</evidence>
<dbReference type="SMART" id="SM00248">
    <property type="entry name" value="ANK"/>
    <property type="match status" value="2"/>
</dbReference>
<dbReference type="EMBL" id="LR877156">
    <property type="protein sequence ID" value="CAD2218999.1"/>
    <property type="molecule type" value="Genomic_DNA"/>
</dbReference>
<feature type="compositionally biased region" description="Low complexity" evidence="4">
    <location>
        <begin position="192"/>
        <end position="210"/>
    </location>
</feature>
<dbReference type="InterPro" id="IPR002110">
    <property type="entry name" value="Ankyrin_rpt"/>
</dbReference>
<feature type="compositionally biased region" description="Basic and acidic residues" evidence="4">
    <location>
        <begin position="213"/>
        <end position="225"/>
    </location>
</feature>
<dbReference type="Pfam" id="PF12796">
    <property type="entry name" value="Ank_2"/>
    <property type="match status" value="1"/>
</dbReference>
<dbReference type="InterPro" id="IPR036770">
    <property type="entry name" value="Ankyrin_rpt-contain_sf"/>
</dbReference>
<keyword evidence="6" id="KW-1185">Reference proteome</keyword>
<gene>
    <name evidence="5" type="ORF">ADEAN_000649200</name>
</gene>
<dbReference type="GO" id="GO:0004842">
    <property type="term" value="F:ubiquitin-protein transferase activity"/>
    <property type="evidence" value="ECO:0007669"/>
    <property type="project" value="TreeGrafter"/>
</dbReference>
<dbReference type="Gene3D" id="1.25.40.20">
    <property type="entry name" value="Ankyrin repeat-containing domain"/>
    <property type="match status" value="1"/>
</dbReference>
<dbReference type="PANTHER" id="PTHR24171:SF8">
    <property type="entry name" value="BRCA1-ASSOCIATED RING DOMAIN PROTEIN 1"/>
    <property type="match status" value="1"/>
</dbReference>
<evidence type="ECO:0000313" key="6">
    <source>
        <dbReference type="Proteomes" id="UP000515908"/>
    </source>
</evidence>
<dbReference type="VEuPathDB" id="TriTrypDB:ADEAN_000649200"/>
<proteinExistence type="predicted"/>
<dbReference type="OrthoDB" id="10057496at2759"/>
<feature type="region of interest" description="Disordered" evidence="4">
    <location>
        <begin position="158"/>
        <end position="237"/>
    </location>
</feature>
<feature type="compositionally biased region" description="Acidic residues" evidence="4">
    <location>
        <begin position="166"/>
        <end position="184"/>
    </location>
</feature>
<evidence type="ECO:0000256" key="4">
    <source>
        <dbReference type="SAM" id="MobiDB-lite"/>
    </source>
</evidence>
<evidence type="ECO:0000313" key="5">
    <source>
        <dbReference type="EMBL" id="CAD2218999.1"/>
    </source>
</evidence>
<feature type="repeat" description="ANK" evidence="3">
    <location>
        <begin position="93"/>
        <end position="125"/>
    </location>
</feature>
<evidence type="ECO:0000256" key="2">
    <source>
        <dbReference type="ARBA" id="ARBA00023043"/>
    </source>
</evidence>
<dbReference type="PROSITE" id="PS50297">
    <property type="entry name" value="ANK_REP_REGION"/>
    <property type="match status" value="2"/>
</dbReference>
<dbReference type="SUPFAM" id="SSF48403">
    <property type="entry name" value="Ankyrin repeat"/>
    <property type="match status" value="1"/>
</dbReference>
<dbReference type="AlphaFoldDB" id="S9U684"/>
<dbReference type="GO" id="GO:0085020">
    <property type="term" value="P:protein K6-linked ubiquitination"/>
    <property type="evidence" value="ECO:0007669"/>
    <property type="project" value="TreeGrafter"/>
</dbReference>
<protein>
    <submittedName>
        <fullName evidence="5">Ankyrin repeats (3 copies)/Ankyrin repeats (Many copies)/Ankyrin repeat, putative</fullName>
    </submittedName>
</protein>
<dbReference type="Proteomes" id="UP000515908">
    <property type="component" value="Chromosome 12"/>
</dbReference>
<feature type="repeat" description="ANK" evidence="3">
    <location>
        <begin position="60"/>
        <end position="92"/>
    </location>
</feature>
<organism evidence="5 6">
    <name type="scientific">Angomonas deanei</name>
    <dbReference type="NCBI Taxonomy" id="59799"/>
    <lineage>
        <taxon>Eukaryota</taxon>
        <taxon>Discoba</taxon>
        <taxon>Euglenozoa</taxon>
        <taxon>Kinetoplastea</taxon>
        <taxon>Metakinetoplastina</taxon>
        <taxon>Trypanosomatida</taxon>
        <taxon>Trypanosomatidae</taxon>
        <taxon>Strigomonadinae</taxon>
        <taxon>Angomonas</taxon>
    </lineage>
</organism>
<evidence type="ECO:0000256" key="3">
    <source>
        <dbReference type="PROSITE-ProRule" id="PRU00023"/>
    </source>
</evidence>
<dbReference type="PROSITE" id="PS50088">
    <property type="entry name" value="ANK_REPEAT"/>
    <property type="match status" value="2"/>
</dbReference>
<reference evidence="5 6" key="1">
    <citation type="submission" date="2020-08" db="EMBL/GenBank/DDBJ databases">
        <authorList>
            <person name="Newling K."/>
            <person name="Davey J."/>
            <person name="Forrester S."/>
        </authorList>
    </citation>
    <scope>NUCLEOTIDE SEQUENCE [LARGE SCALE GENOMIC DNA]</scope>
    <source>
        <strain evidence="6">Crithidia deanei Carvalho (ATCC PRA-265)</strain>
    </source>
</reference>
<keyword evidence="1" id="KW-0677">Repeat</keyword>
<dbReference type="PANTHER" id="PTHR24171">
    <property type="entry name" value="ANKYRIN REPEAT DOMAIN-CONTAINING PROTEIN 39-RELATED"/>
    <property type="match status" value="1"/>
</dbReference>